<proteinExistence type="predicted"/>
<dbReference type="Proteomes" id="UP000494363">
    <property type="component" value="Unassembled WGS sequence"/>
</dbReference>
<protein>
    <submittedName>
        <fullName evidence="1">Uncharacterized protein</fullName>
    </submittedName>
</protein>
<sequence>MSESLIVAIGDMFSLTNVPGGNVAGYALKQLFAKRLDSAREILLEELARGDIRVSEGDLEEGVAIVYRFLRAAQEGTARVNLRLLSQVIAKQAWQGTMKADEFLGSGANRWSYCRKWCTWGSRGI</sequence>
<evidence type="ECO:0000313" key="1">
    <source>
        <dbReference type="EMBL" id="CAB3775261.1"/>
    </source>
</evidence>
<name>A0A6J5FBV5_9BURK</name>
<evidence type="ECO:0000313" key="2">
    <source>
        <dbReference type="Proteomes" id="UP000494363"/>
    </source>
</evidence>
<gene>
    <name evidence="1" type="ORF">LMG29542_08643</name>
</gene>
<dbReference type="EMBL" id="CADIKH010000357">
    <property type="protein sequence ID" value="CAB3775261.1"/>
    <property type="molecule type" value="Genomic_DNA"/>
</dbReference>
<reference evidence="1 2" key="1">
    <citation type="submission" date="2020-04" db="EMBL/GenBank/DDBJ databases">
        <authorList>
            <person name="De Canck E."/>
        </authorList>
    </citation>
    <scope>NUCLEOTIDE SEQUENCE [LARGE SCALE GENOMIC DNA]</scope>
    <source>
        <strain evidence="1 2">LMG 29542</strain>
    </source>
</reference>
<organism evidence="1 2">
    <name type="scientific">Paraburkholderia humisilvae</name>
    <dbReference type="NCBI Taxonomy" id="627669"/>
    <lineage>
        <taxon>Bacteria</taxon>
        <taxon>Pseudomonadati</taxon>
        <taxon>Pseudomonadota</taxon>
        <taxon>Betaproteobacteria</taxon>
        <taxon>Burkholderiales</taxon>
        <taxon>Burkholderiaceae</taxon>
        <taxon>Paraburkholderia</taxon>
    </lineage>
</organism>
<keyword evidence="2" id="KW-1185">Reference proteome</keyword>
<accession>A0A6J5FBV5</accession>
<dbReference type="AlphaFoldDB" id="A0A6J5FBV5"/>